<keyword evidence="2" id="KW-1185">Reference proteome</keyword>
<evidence type="ECO:0000313" key="1">
    <source>
        <dbReference type="EMBL" id="MBJ6361760.1"/>
    </source>
</evidence>
<protein>
    <submittedName>
        <fullName evidence="1">Uncharacterized protein</fullName>
    </submittedName>
</protein>
<dbReference type="RefSeq" id="WP_199019313.1">
    <property type="nucleotide sequence ID" value="NZ_JAELUP010000046.1"/>
</dbReference>
<accession>A0A934J7F6</accession>
<dbReference type="AlphaFoldDB" id="A0A934J7F6"/>
<gene>
    <name evidence="1" type="ORF">JFN88_10780</name>
</gene>
<organism evidence="1 2">
    <name type="scientific">Paenibacillus roseus</name>
    <dbReference type="NCBI Taxonomy" id="2798579"/>
    <lineage>
        <taxon>Bacteria</taxon>
        <taxon>Bacillati</taxon>
        <taxon>Bacillota</taxon>
        <taxon>Bacilli</taxon>
        <taxon>Bacillales</taxon>
        <taxon>Paenibacillaceae</taxon>
        <taxon>Paenibacillus</taxon>
    </lineage>
</organism>
<comment type="caution">
    <text evidence="1">The sequence shown here is derived from an EMBL/GenBank/DDBJ whole genome shotgun (WGS) entry which is preliminary data.</text>
</comment>
<evidence type="ECO:0000313" key="2">
    <source>
        <dbReference type="Proteomes" id="UP000640274"/>
    </source>
</evidence>
<name>A0A934J7F6_9BACL</name>
<dbReference type="Proteomes" id="UP000640274">
    <property type="component" value="Unassembled WGS sequence"/>
</dbReference>
<proteinExistence type="predicted"/>
<reference evidence="1" key="1">
    <citation type="submission" date="2020-12" db="EMBL/GenBank/DDBJ databases">
        <authorList>
            <person name="Huq M.A."/>
        </authorList>
    </citation>
    <scope>NUCLEOTIDE SEQUENCE</scope>
    <source>
        <strain evidence="1">MAHUQ-46</strain>
    </source>
</reference>
<dbReference type="EMBL" id="JAELUP010000046">
    <property type="protein sequence ID" value="MBJ6361760.1"/>
    <property type="molecule type" value="Genomic_DNA"/>
</dbReference>
<sequence>MIRRIAGRKNCGNCFRDFKVFETVHYLGIDNDSYCANCREKLRPGEKDDPNDHGGWVPALYVGSQEEGQNNILELIKLWNEKNDESYQWQYQIDVTTPDNT</sequence>